<name>A0A0K2TTK8_LEPSM</name>
<accession>A0A0K2TTK8</accession>
<dbReference type="AlphaFoldDB" id="A0A0K2TTK8"/>
<protein>
    <submittedName>
        <fullName evidence="1">Uncharacterized protein</fullName>
    </submittedName>
</protein>
<evidence type="ECO:0000313" key="1">
    <source>
        <dbReference type="EMBL" id="CDW29349.1"/>
    </source>
</evidence>
<dbReference type="EMBL" id="HACA01011988">
    <property type="protein sequence ID" value="CDW29349.1"/>
    <property type="molecule type" value="Transcribed_RNA"/>
</dbReference>
<organism evidence="1">
    <name type="scientific">Lepeophtheirus salmonis</name>
    <name type="common">Salmon louse</name>
    <name type="synonym">Caligus salmonis</name>
    <dbReference type="NCBI Taxonomy" id="72036"/>
    <lineage>
        <taxon>Eukaryota</taxon>
        <taxon>Metazoa</taxon>
        <taxon>Ecdysozoa</taxon>
        <taxon>Arthropoda</taxon>
        <taxon>Crustacea</taxon>
        <taxon>Multicrustacea</taxon>
        <taxon>Hexanauplia</taxon>
        <taxon>Copepoda</taxon>
        <taxon>Siphonostomatoida</taxon>
        <taxon>Caligidae</taxon>
        <taxon>Lepeophtheirus</taxon>
    </lineage>
</organism>
<reference evidence="1" key="1">
    <citation type="submission" date="2014-05" db="EMBL/GenBank/DDBJ databases">
        <authorList>
            <person name="Chronopoulou M."/>
        </authorList>
    </citation>
    <scope>NUCLEOTIDE SEQUENCE</scope>
    <source>
        <tissue evidence="1">Whole organism</tissue>
    </source>
</reference>
<sequence length="53" mass="6480">MIDFVLDFPHHLSHNLFQFLLVWKVHSYNLDLFLDSHRYLCPLSLDIFSYRVL</sequence>
<proteinExistence type="predicted"/>